<evidence type="ECO:0000313" key="2">
    <source>
        <dbReference type="Proteomes" id="UP000178413"/>
    </source>
</evidence>
<dbReference type="EMBL" id="MHRM01000001">
    <property type="protein sequence ID" value="OHA24639.1"/>
    <property type="molecule type" value="Genomic_DNA"/>
</dbReference>
<dbReference type="AlphaFoldDB" id="A0A1G2MN51"/>
<gene>
    <name evidence="1" type="ORF">A3D50_00360</name>
</gene>
<name>A0A1G2MN51_9BACT</name>
<accession>A0A1G2MN51</accession>
<dbReference type="Proteomes" id="UP000178413">
    <property type="component" value="Unassembled WGS sequence"/>
</dbReference>
<evidence type="ECO:0000313" key="1">
    <source>
        <dbReference type="EMBL" id="OHA24639.1"/>
    </source>
</evidence>
<sequence>MNDDQIFYLNKSPVNIPFASPQGRPVEWQSLFWLAGATKIGIAILGGSNCIAGEAKGIFTGLQILLTIN</sequence>
<proteinExistence type="predicted"/>
<comment type="caution">
    <text evidence="1">The sequence shown here is derived from an EMBL/GenBank/DDBJ whole genome shotgun (WGS) entry which is preliminary data.</text>
</comment>
<reference evidence="1 2" key="1">
    <citation type="journal article" date="2016" name="Nat. Commun.">
        <title>Thousands of microbial genomes shed light on interconnected biogeochemical processes in an aquifer system.</title>
        <authorList>
            <person name="Anantharaman K."/>
            <person name="Brown C.T."/>
            <person name="Hug L.A."/>
            <person name="Sharon I."/>
            <person name="Castelle C.J."/>
            <person name="Probst A.J."/>
            <person name="Thomas B.C."/>
            <person name="Singh A."/>
            <person name="Wilkins M.J."/>
            <person name="Karaoz U."/>
            <person name="Brodie E.L."/>
            <person name="Williams K.H."/>
            <person name="Hubbard S.S."/>
            <person name="Banfield J.F."/>
        </authorList>
    </citation>
    <scope>NUCLEOTIDE SEQUENCE [LARGE SCALE GENOMIC DNA]</scope>
</reference>
<protein>
    <submittedName>
        <fullName evidence="1">Uncharacterized protein</fullName>
    </submittedName>
</protein>
<organism evidence="1 2">
    <name type="scientific">Candidatus Taylorbacteria bacterium RIFCSPHIGHO2_02_FULL_44_12</name>
    <dbReference type="NCBI Taxonomy" id="1802308"/>
    <lineage>
        <taxon>Bacteria</taxon>
        <taxon>Candidatus Tayloriibacteriota</taxon>
    </lineage>
</organism>